<comment type="similarity">
    <text evidence="1">Belongs to the hemerythrin family.</text>
</comment>
<keyword evidence="2" id="KW-0561">Oxygen transport</keyword>
<proteinExistence type="inferred from homology"/>
<organism evidence="7 8">
    <name type="scientific">Cupriavidus pauculus</name>
    <dbReference type="NCBI Taxonomy" id="82633"/>
    <lineage>
        <taxon>Bacteria</taxon>
        <taxon>Pseudomonadati</taxon>
        <taxon>Pseudomonadota</taxon>
        <taxon>Betaproteobacteria</taxon>
        <taxon>Burkholderiales</taxon>
        <taxon>Burkholderiaceae</taxon>
        <taxon>Cupriavidus</taxon>
    </lineage>
</organism>
<dbReference type="Pfam" id="PF01814">
    <property type="entry name" value="Hemerythrin"/>
    <property type="match status" value="1"/>
</dbReference>
<reference evidence="7 8" key="1">
    <citation type="submission" date="2017-12" db="EMBL/GenBank/DDBJ databases">
        <title>Genome sequence of the active heterotrophic nitrifier-denitrifier, Cupriavidus pauculus UM1.</title>
        <authorList>
            <person name="Putonti C."/>
            <person name="Castignetti D."/>
        </authorList>
    </citation>
    <scope>NUCLEOTIDE SEQUENCE [LARGE SCALE GENOMIC DNA]</scope>
    <source>
        <strain evidence="7 8">UM1</strain>
    </source>
</reference>
<dbReference type="AlphaFoldDB" id="A0A2N5CHE1"/>
<evidence type="ECO:0000256" key="4">
    <source>
        <dbReference type="ARBA" id="ARBA00023004"/>
    </source>
</evidence>
<dbReference type="EMBL" id="PJRP01000002">
    <property type="protein sequence ID" value="PLQ01624.1"/>
    <property type="molecule type" value="Genomic_DNA"/>
</dbReference>
<evidence type="ECO:0000313" key="7">
    <source>
        <dbReference type="EMBL" id="PLQ01624.1"/>
    </source>
</evidence>
<dbReference type="STRING" id="82633.GCA_000974605_03906"/>
<evidence type="ECO:0000259" key="6">
    <source>
        <dbReference type="Pfam" id="PF01814"/>
    </source>
</evidence>
<dbReference type="CDD" id="cd12107">
    <property type="entry name" value="Hemerythrin"/>
    <property type="match status" value="1"/>
</dbReference>
<accession>A0A2N5CHE1</accession>
<dbReference type="OrthoDB" id="5296936at2"/>
<dbReference type="Gene3D" id="1.20.120.50">
    <property type="entry name" value="Hemerythrin-like"/>
    <property type="match status" value="1"/>
</dbReference>
<dbReference type="SUPFAM" id="SSF47188">
    <property type="entry name" value="Hemerythrin-like"/>
    <property type="match status" value="1"/>
</dbReference>
<gene>
    <name evidence="7" type="ORF">CYJ10_08125</name>
</gene>
<dbReference type="GO" id="GO:0005344">
    <property type="term" value="F:oxygen carrier activity"/>
    <property type="evidence" value="ECO:0007669"/>
    <property type="project" value="UniProtKB-KW"/>
</dbReference>
<dbReference type="InterPro" id="IPR012312">
    <property type="entry name" value="Hemerythrin-like"/>
</dbReference>
<keyword evidence="3" id="KW-0479">Metal-binding</keyword>
<evidence type="ECO:0000256" key="5">
    <source>
        <dbReference type="SAM" id="MobiDB-lite"/>
    </source>
</evidence>
<comment type="caution">
    <text evidence="7">The sequence shown here is derived from an EMBL/GenBank/DDBJ whole genome shotgun (WGS) entry which is preliminary data.</text>
</comment>
<evidence type="ECO:0000256" key="2">
    <source>
        <dbReference type="ARBA" id="ARBA00022621"/>
    </source>
</evidence>
<keyword evidence="2" id="KW-0813">Transport</keyword>
<evidence type="ECO:0000256" key="1">
    <source>
        <dbReference type="ARBA" id="ARBA00010587"/>
    </source>
</evidence>
<dbReference type="Proteomes" id="UP000234341">
    <property type="component" value="Unassembled WGS sequence"/>
</dbReference>
<dbReference type="InterPro" id="IPR050669">
    <property type="entry name" value="Hemerythrin"/>
</dbReference>
<dbReference type="PANTHER" id="PTHR37164">
    <property type="entry name" value="BACTERIOHEMERYTHRIN"/>
    <property type="match status" value="1"/>
</dbReference>
<dbReference type="PROSITE" id="PS00550">
    <property type="entry name" value="HEMERYTHRINS"/>
    <property type="match status" value="1"/>
</dbReference>
<sequence length="157" mass="17446">MSAAQNPYDGLSSEGLPDELRLGEPVTDATHAEFLQLLDAVAKSDDGGFLAAYDEWIAHTRHHFEQEEQWMEAMQFGPRFCHTNEHKGVLQVVQAVRDKIAQEVEDPEGPGKGGLSLGRRLVDELSGWFDNHVKSMDAMMVEHMKANNFSLIEAPAA</sequence>
<feature type="domain" description="Hemerythrin-like" evidence="6">
    <location>
        <begin position="28"/>
        <end position="141"/>
    </location>
</feature>
<dbReference type="GO" id="GO:0046872">
    <property type="term" value="F:metal ion binding"/>
    <property type="evidence" value="ECO:0007669"/>
    <property type="project" value="UniProtKB-KW"/>
</dbReference>
<dbReference type="NCBIfam" id="NF002522">
    <property type="entry name" value="PRK01917.1"/>
    <property type="match status" value="1"/>
</dbReference>
<keyword evidence="4" id="KW-0408">Iron</keyword>
<feature type="region of interest" description="Disordered" evidence="5">
    <location>
        <begin position="1"/>
        <end position="21"/>
    </location>
</feature>
<dbReference type="InterPro" id="IPR016131">
    <property type="entry name" value="Haemerythrin_Fe_BS"/>
</dbReference>
<name>A0A2N5CHE1_9BURK</name>
<dbReference type="RefSeq" id="WP_101680975.1">
    <property type="nucleotide sequence ID" value="NZ_PJRP01000002.1"/>
</dbReference>
<protein>
    <submittedName>
        <fullName evidence="7">Bacteriohemerythrin</fullName>
    </submittedName>
</protein>
<evidence type="ECO:0000313" key="8">
    <source>
        <dbReference type="Proteomes" id="UP000234341"/>
    </source>
</evidence>
<dbReference type="InterPro" id="IPR035938">
    <property type="entry name" value="Hemerythrin-like_sf"/>
</dbReference>
<dbReference type="PANTHER" id="PTHR37164:SF1">
    <property type="entry name" value="BACTERIOHEMERYTHRIN"/>
    <property type="match status" value="1"/>
</dbReference>
<evidence type="ECO:0000256" key="3">
    <source>
        <dbReference type="ARBA" id="ARBA00022723"/>
    </source>
</evidence>
<dbReference type="InterPro" id="IPR012827">
    <property type="entry name" value="Hemerythrin_metal-bd"/>
</dbReference>